<dbReference type="Proteomes" id="UP000074561">
    <property type="component" value="Chromosome"/>
</dbReference>
<gene>
    <name evidence="1" type="ORF">CPter91_2905</name>
</gene>
<sequence length="46" mass="5144">MSTHSSIKYIQGAVSPMIQIKGRADDYQFSKQANTMQCKIDAHSNL</sequence>
<dbReference type="AlphaFoldDB" id="A0A127Q5F3"/>
<protein>
    <submittedName>
        <fullName evidence="1">Uncharacterized protein</fullName>
    </submittedName>
</protein>
<name>A0A127Q5F3_9BURK</name>
<reference evidence="1 2" key="1">
    <citation type="submission" date="2015-11" db="EMBL/GenBank/DDBJ databases">
        <title>Exploring the genomic traits of fungus-feeding bacterial genus Collimonas.</title>
        <authorList>
            <person name="Song C."/>
            <person name="Schmidt R."/>
            <person name="de Jager V."/>
            <person name="Krzyzanowska D."/>
            <person name="Jongedijk E."/>
            <person name="Cankar K."/>
            <person name="Beekwilder J."/>
            <person name="van Veen A."/>
            <person name="de Boer W."/>
            <person name="van Veen J.A."/>
            <person name="Garbeva P."/>
        </authorList>
    </citation>
    <scope>NUCLEOTIDE SEQUENCE [LARGE SCALE GENOMIC DNA]</scope>
    <source>
        <strain evidence="1 2">Ter91</strain>
    </source>
</reference>
<dbReference type="EMBL" id="CP013234">
    <property type="protein sequence ID" value="AMP05251.1"/>
    <property type="molecule type" value="Genomic_DNA"/>
</dbReference>
<evidence type="ECO:0000313" key="2">
    <source>
        <dbReference type="Proteomes" id="UP000074561"/>
    </source>
</evidence>
<proteinExistence type="predicted"/>
<accession>A0A127Q5F3</accession>
<evidence type="ECO:0000313" key="1">
    <source>
        <dbReference type="EMBL" id="AMP05251.1"/>
    </source>
</evidence>
<dbReference type="KEGG" id="cpra:CPter91_2905"/>
<dbReference type="PATRIC" id="fig|279113.9.peg.2869"/>
<organism evidence="1 2">
    <name type="scientific">Collimonas pratensis</name>
    <dbReference type="NCBI Taxonomy" id="279113"/>
    <lineage>
        <taxon>Bacteria</taxon>
        <taxon>Pseudomonadati</taxon>
        <taxon>Pseudomonadota</taxon>
        <taxon>Betaproteobacteria</taxon>
        <taxon>Burkholderiales</taxon>
        <taxon>Oxalobacteraceae</taxon>
        <taxon>Collimonas</taxon>
    </lineage>
</organism>